<evidence type="ECO:0000313" key="2">
    <source>
        <dbReference type="Proteomes" id="UP000789920"/>
    </source>
</evidence>
<feature type="non-terminal residue" evidence="1">
    <location>
        <position position="41"/>
    </location>
</feature>
<organism evidence="1 2">
    <name type="scientific">Racocetra persica</name>
    <dbReference type="NCBI Taxonomy" id="160502"/>
    <lineage>
        <taxon>Eukaryota</taxon>
        <taxon>Fungi</taxon>
        <taxon>Fungi incertae sedis</taxon>
        <taxon>Mucoromycota</taxon>
        <taxon>Glomeromycotina</taxon>
        <taxon>Glomeromycetes</taxon>
        <taxon>Diversisporales</taxon>
        <taxon>Gigasporaceae</taxon>
        <taxon>Racocetra</taxon>
    </lineage>
</organism>
<reference evidence="1" key="1">
    <citation type="submission" date="2021-06" db="EMBL/GenBank/DDBJ databases">
        <authorList>
            <person name="Kallberg Y."/>
            <person name="Tangrot J."/>
            <person name="Rosling A."/>
        </authorList>
    </citation>
    <scope>NUCLEOTIDE SEQUENCE</scope>
    <source>
        <strain evidence="1">MA461A</strain>
    </source>
</reference>
<comment type="caution">
    <text evidence="1">The sequence shown here is derived from an EMBL/GenBank/DDBJ whole genome shotgun (WGS) entry which is preliminary data.</text>
</comment>
<protein>
    <submittedName>
        <fullName evidence="1">34306_t:CDS:1</fullName>
    </submittedName>
</protein>
<dbReference type="Proteomes" id="UP000789920">
    <property type="component" value="Unassembled WGS sequence"/>
</dbReference>
<feature type="non-terminal residue" evidence="1">
    <location>
        <position position="1"/>
    </location>
</feature>
<keyword evidence="2" id="KW-1185">Reference proteome</keyword>
<name>A0ACA9SKQ6_9GLOM</name>
<accession>A0ACA9SKQ6</accession>
<proteinExistence type="predicted"/>
<dbReference type="EMBL" id="CAJVQC010131329">
    <property type="protein sequence ID" value="CAG8841702.1"/>
    <property type="molecule type" value="Genomic_DNA"/>
</dbReference>
<gene>
    <name evidence="1" type="ORF">RPERSI_LOCUS31993</name>
</gene>
<sequence length="41" mass="4739">KSAKVNDNISNETSEELNIIINNDEVLSEKELVEEKENNRH</sequence>
<evidence type="ECO:0000313" key="1">
    <source>
        <dbReference type="EMBL" id="CAG8841702.1"/>
    </source>
</evidence>